<gene>
    <name evidence="2" type="ORF">GUJ93_ZPchr0015g6808</name>
</gene>
<feature type="compositionally biased region" description="Basic and acidic residues" evidence="1">
    <location>
        <begin position="52"/>
        <end position="63"/>
    </location>
</feature>
<evidence type="ECO:0000313" key="3">
    <source>
        <dbReference type="Proteomes" id="UP000729402"/>
    </source>
</evidence>
<keyword evidence="3" id="KW-1185">Reference proteome</keyword>
<organism evidence="2 3">
    <name type="scientific">Zizania palustris</name>
    <name type="common">Northern wild rice</name>
    <dbReference type="NCBI Taxonomy" id="103762"/>
    <lineage>
        <taxon>Eukaryota</taxon>
        <taxon>Viridiplantae</taxon>
        <taxon>Streptophyta</taxon>
        <taxon>Embryophyta</taxon>
        <taxon>Tracheophyta</taxon>
        <taxon>Spermatophyta</taxon>
        <taxon>Magnoliopsida</taxon>
        <taxon>Liliopsida</taxon>
        <taxon>Poales</taxon>
        <taxon>Poaceae</taxon>
        <taxon>BOP clade</taxon>
        <taxon>Oryzoideae</taxon>
        <taxon>Oryzeae</taxon>
        <taxon>Zizaniinae</taxon>
        <taxon>Zizania</taxon>
    </lineage>
</organism>
<feature type="region of interest" description="Disordered" evidence="1">
    <location>
        <begin position="1"/>
        <end position="35"/>
    </location>
</feature>
<accession>A0A8J5TM01</accession>
<evidence type="ECO:0000313" key="2">
    <source>
        <dbReference type="EMBL" id="KAG8083511.1"/>
    </source>
</evidence>
<reference evidence="2" key="1">
    <citation type="journal article" date="2021" name="bioRxiv">
        <title>Whole Genome Assembly and Annotation of Northern Wild Rice, Zizania palustris L., Supports a Whole Genome Duplication in the Zizania Genus.</title>
        <authorList>
            <person name="Haas M."/>
            <person name="Kono T."/>
            <person name="Macchietto M."/>
            <person name="Millas R."/>
            <person name="McGilp L."/>
            <person name="Shao M."/>
            <person name="Duquette J."/>
            <person name="Hirsch C.N."/>
            <person name="Kimball J."/>
        </authorList>
    </citation>
    <scope>NUCLEOTIDE SEQUENCE</scope>
    <source>
        <tissue evidence="2">Fresh leaf tissue</tissue>
    </source>
</reference>
<feature type="region of interest" description="Disordered" evidence="1">
    <location>
        <begin position="47"/>
        <end position="96"/>
    </location>
</feature>
<dbReference type="AlphaFoldDB" id="A0A8J5TM01"/>
<dbReference type="Proteomes" id="UP000729402">
    <property type="component" value="Unassembled WGS sequence"/>
</dbReference>
<evidence type="ECO:0000256" key="1">
    <source>
        <dbReference type="SAM" id="MobiDB-lite"/>
    </source>
</evidence>
<name>A0A8J5TM01_ZIZPA</name>
<protein>
    <submittedName>
        <fullName evidence="2">Uncharacterized protein</fullName>
    </submittedName>
</protein>
<reference evidence="2" key="2">
    <citation type="submission" date="2021-02" db="EMBL/GenBank/DDBJ databases">
        <authorList>
            <person name="Kimball J.A."/>
            <person name="Haas M.W."/>
            <person name="Macchietto M."/>
            <person name="Kono T."/>
            <person name="Duquette J."/>
            <person name="Shao M."/>
        </authorList>
    </citation>
    <scope>NUCLEOTIDE SEQUENCE</scope>
    <source>
        <tissue evidence="2">Fresh leaf tissue</tissue>
    </source>
</reference>
<proteinExistence type="predicted"/>
<dbReference type="EMBL" id="JAAALK010000085">
    <property type="protein sequence ID" value="KAG8083511.1"/>
    <property type="molecule type" value="Genomic_DNA"/>
</dbReference>
<sequence length="151" mass="16085">MKKAARKAPSPSASPSSLEIRSSSSEESEEEDTLEVRMGKELEALLMEGGEEDSRVGSKDPPRVEVGATPTTKEEAVIRPEPAGVQGAEPEGPSSPVIGVVVTEVRALTSATPAQTSGEDIEEYLRMYEFLGDPVILPQILDGGKLSIFIF</sequence>
<feature type="compositionally biased region" description="Low complexity" evidence="1">
    <location>
        <begin position="9"/>
        <end position="25"/>
    </location>
</feature>
<comment type="caution">
    <text evidence="2">The sequence shown here is derived from an EMBL/GenBank/DDBJ whole genome shotgun (WGS) entry which is preliminary data.</text>
</comment>